<dbReference type="PROSITE" id="PS00211">
    <property type="entry name" value="ABC_TRANSPORTER_1"/>
    <property type="match status" value="1"/>
</dbReference>
<accession>A0A5B9WB49</accession>
<dbReference type="SUPFAM" id="SSF90123">
    <property type="entry name" value="ABC transporter transmembrane region"/>
    <property type="match status" value="1"/>
</dbReference>
<keyword evidence="4" id="KW-0547">Nucleotide-binding</keyword>
<dbReference type="AlphaFoldDB" id="A0A5B9WB49"/>
<dbReference type="PANTHER" id="PTHR24221">
    <property type="entry name" value="ATP-BINDING CASSETTE SUB-FAMILY B"/>
    <property type="match status" value="1"/>
</dbReference>
<dbReference type="InterPro" id="IPR011527">
    <property type="entry name" value="ABC1_TM_dom"/>
</dbReference>
<dbReference type="Pfam" id="PF00664">
    <property type="entry name" value="ABC_membrane"/>
    <property type="match status" value="1"/>
</dbReference>
<dbReference type="PANTHER" id="PTHR24221:SF654">
    <property type="entry name" value="ATP-BINDING CASSETTE SUB-FAMILY B MEMBER 6"/>
    <property type="match status" value="1"/>
</dbReference>
<dbReference type="InterPro" id="IPR027417">
    <property type="entry name" value="P-loop_NTPase"/>
</dbReference>
<keyword evidence="5 12" id="KW-0067">ATP-binding</keyword>
<protein>
    <submittedName>
        <fullName evidence="12">Multidrug export ATP-binding/permease protein</fullName>
        <ecNumber evidence="12">3.6.3.-</ecNumber>
    </submittedName>
</protein>
<keyword evidence="2" id="KW-0813">Transport</keyword>
<dbReference type="PROSITE" id="PS50893">
    <property type="entry name" value="ABC_TRANSPORTER_2"/>
    <property type="match status" value="1"/>
</dbReference>
<evidence type="ECO:0000256" key="2">
    <source>
        <dbReference type="ARBA" id="ARBA00022448"/>
    </source>
</evidence>
<evidence type="ECO:0000256" key="8">
    <source>
        <dbReference type="SAM" id="Coils"/>
    </source>
</evidence>
<keyword evidence="13" id="KW-1185">Reference proteome</keyword>
<feature type="domain" description="ABC transporter" evidence="10">
    <location>
        <begin position="526"/>
        <end position="760"/>
    </location>
</feature>
<proteinExistence type="predicted"/>
<dbReference type="GO" id="GO:0016887">
    <property type="term" value="F:ATP hydrolysis activity"/>
    <property type="evidence" value="ECO:0007669"/>
    <property type="project" value="InterPro"/>
</dbReference>
<dbReference type="InterPro" id="IPR036640">
    <property type="entry name" value="ABC1_TM_sf"/>
</dbReference>
<evidence type="ECO:0000256" key="3">
    <source>
        <dbReference type="ARBA" id="ARBA00022692"/>
    </source>
</evidence>
<dbReference type="GO" id="GO:0140359">
    <property type="term" value="F:ABC-type transporter activity"/>
    <property type="evidence" value="ECO:0007669"/>
    <property type="project" value="InterPro"/>
</dbReference>
<feature type="coiled-coil region" evidence="8">
    <location>
        <begin position="117"/>
        <end position="171"/>
    </location>
</feature>
<dbReference type="Gene3D" id="1.20.1560.10">
    <property type="entry name" value="ABC transporter type 1, transmembrane domain"/>
    <property type="match status" value="1"/>
</dbReference>
<dbReference type="FunFam" id="3.40.50.300:FF:000287">
    <property type="entry name" value="Multidrug ABC transporter ATP-binding protein"/>
    <property type="match status" value="1"/>
</dbReference>
<dbReference type="GO" id="GO:0034040">
    <property type="term" value="F:ATPase-coupled lipid transmembrane transporter activity"/>
    <property type="evidence" value="ECO:0007669"/>
    <property type="project" value="TreeGrafter"/>
</dbReference>
<organism evidence="12 13">
    <name type="scientific">Aquisphaera giovannonii</name>
    <dbReference type="NCBI Taxonomy" id="406548"/>
    <lineage>
        <taxon>Bacteria</taxon>
        <taxon>Pseudomonadati</taxon>
        <taxon>Planctomycetota</taxon>
        <taxon>Planctomycetia</taxon>
        <taxon>Isosphaerales</taxon>
        <taxon>Isosphaeraceae</taxon>
        <taxon>Aquisphaera</taxon>
    </lineage>
</organism>
<keyword evidence="3 9" id="KW-0812">Transmembrane</keyword>
<feature type="transmembrane region" description="Helical" evidence="9">
    <location>
        <begin position="420"/>
        <end position="441"/>
    </location>
</feature>
<dbReference type="Pfam" id="PF00005">
    <property type="entry name" value="ABC_tran"/>
    <property type="match status" value="1"/>
</dbReference>
<dbReference type="PROSITE" id="PS50929">
    <property type="entry name" value="ABC_TM1F"/>
    <property type="match status" value="1"/>
</dbReference>
<feature type="transmembrane region" description="Helical" evidence="9">
    <location>
        <begin position="230"/>
        <end position="250"/>
    </location>
</feature>
<dbReference type="EMBL" id="CP042997">
    <property type="protein sequence ID" value="QEH37898.1"/>
    <property type="molecule type" value="Genomic_DNA"/>
</dbReference>
<comment type="subcellular location">
    <subcellularLocation>
        <location evidence="1">Cell membrane</location>
        <topology evidence="1">Multi-pass membrane protein</topology>
    </subcellularLocation>
</comment>
<evidence type="ECO:0000256" key="4">
    <source>
        <dbReference type="ARBA" id="ARBA00022741"/>
    </source>
</evidence>
<gene>
    <name evidence="12" type="ORF">OJF2_64900</name>
</gene>
<dbReference type="RefSeq" id="WP_246196252.1">
    <property type="nucleotide sequence ID" value="NZ_CP042997.1"/>
</dbReference>
<dbReference type="Proteomes" id="UP000324233">
    <property type="component" value="Chromosome"/>
</dbReference>
<dbReference type="SUPFAM" id="SSF52540">
    <property type="entry name" value="P-loop containing nucleoside triphosphate hydrolases"/>
    <property type="match status" value="1"/>
</dbReference>
<evidence type="ECO:0000313" key="13">
    <source>
        <dbReference type="Proteomes" id="UP000324233"/>
    </source>
</evidence>
<keyword evidence="8" id="KW-0175">Coiled coil</keyword>
<evidence type="ECO:0000256" key="9">
    <source>
        <dbReference type="SAM" id="Phobius"/>
    </source>
</evidence>
<evidence type="ECO:0000313" key="12">
    <source>
        <dbReference type="EMBL" id="QEH37898.1"/>
    </source>
</evidence>
<feature type="domain" description="ABC transmembrane type-1" evidence="11">
    <location>
        <begin position="215"/>
        <end position="492"/>
    </location>
</feature>
<keyword evidence="7 9" id="KW-0472">Membrane</keyword>
<feature type="transmembrane region" description="Helical" evidence="9">
    <location>
        <begin position="37"/>
        <end position="62"/>
    </location>
</feature>
<keyword evidence="6 9" id="KW-1133">Transmembrane helix</keyword>
<evidence type="ECO:0000259" key="10">
    <source>
        <dbReference type="PROSITE" id="PS50893"/>
    </source>
</evidence>
<dbReference type="EC" id="3.6.3.-" evidence="12"/>
<dbReference type="SMART" id="SM00382">
    <property type="entry name" value="AAA"/>
    <property type="match status" value="1"/>
</dbReference>
<evidence type="ECO:0000256" key="5">
    <source>
        <dbReference type="ARBA" id="ARBA00022840"/>
    </source>
</evidence>
<evidence type="ECO:0000259" key="11">
    <source>
        <dbReference type="PROSITE" id="PS50929"/>
    </source>
</evidence>
<dbReference type="GO" id="GO:0005524">
    <property type="term" value="F:ATP binding"/>
    <property type="evidence" value="ECO:0007669"/>
    <property type="project" value="UniProtKB-KW"/>
</dbReference>
<dbReference type="InterPro" id="IPR003593">
    <property type="entry name" value="AAA+_ATPase"/>
</dbReference>
<evidence type="ECO:0000256" key="6">
    <source>
        <dbReference type="ARBA" id="ARBA00022989"/>
    </source>
</evidence>
<evidence type="ECO:0000256" key="1">
    <source>
        <dbReference type="ARBA" id="ARBA00004651"/>
    </source>
</evidence>
<dbReference type="InterPro" id="IPR017871">
    <property type="entry name" value="ABC_transporter-like_CS"/>
</dbReference>
<feature type="transmembrane region" description="Helical" evidence="9">
    <location>
        <begin position="331"/>
        <end position="352"/>
    </location>
</feature>
<name>A0A5B9WB49_9BACT</name>
<evidence type="ECO:0000256" key="7">
    <source>
        <dbReference type="ARBA" id="ARBA00023136"/>
    </source>
</evidence>
<dbReference type="KEGG" id="agv:OJF2_64900"/>
<dbReference type="CDD" id="cd18552">
    <property type="entry name" value="ABC_6TM_MsbA_like"/>
    <property type="match status" value="1"/>
</dbReference>
<dbReference type="InterPro" id="IPR003439">
    <property type="entry name" value="ABC_transporter-like_ATP-bd"/>
</dbReference>
<reference evidence="12 13" key="1">
    <citation type="submission" date="2019-08" db="EMBL/GenBank/DDBJ databases">
        <title>Deep-cultivation of Planctomycetes and their phenomic and genomic characterization uncovers novel biology.</title>
        <authorList>
            <person name="Wiegand S."/>
            <person name="Jogler M."/>
            <person name="Boedeker C."/>
            <person name="Pinto D."/>
            <person name="Vollmers J."/>
            <person name="Rivas-Marin E."/>
            <person name="Kohn T."/>
            <person name="Peeters S.H."/>
            <person name="Heuer A."/>
            <person name="Rast P."/>
            <person name="Oberbeckmann S."/>
            <person name="Bunk B."/>
            <person name="Jeske O."/>
            <person name="Meyerdierks A."/>
            <person name="Storesund J.E."/>
            <person name="Kallscheuer N."/>
            <person name="Luecker S."/>
            <person name="Lage O.M."/>
            <person name="Pohl T."/>
            <person name="Merkel B.J."/>
            <person name="Hornburger P."/>
            <person name="Mueller R.-W."/>
            <person name="Bruemmer F."/>
            <person name="Labrenz M."/>
            <person name="Spormann A.M."/>
            <person name="Op den Camp H."/>
            <person name="Overmann J."/>
            <person name="Amann R."/>
            <person name="Jetten M.S.M."/>
            <person name="Mascher T."/>
            <person name="Medema M.H."/>
            <person name="Devos D.P."/>
            <person name="Kaster A.-K."/>
            <person name="Ovreas L."/>
            <person name="Rohde M."/>
            <person name="Galperin M.Y."/>
            <person name="Jogler C."/>
        </authorList>
    </citation>
    <scope>NUCLEOTIDE SEQUENCE [LARGE SCALE GENOMIC DNA]</scope>
    <source>
        <strain evidence="12 13">OJF2</strain>
    </source>
</reference>
<dbReference type="GO" id="GO:0005886">
    <property type="term" value="C:plasma membrane"/>
    <property type="evidence" value="ECO:0007669"/>
    <property type="project" value="UniProtKB-SubCell"/>
</dbReference>
<keyword evidence="12" id="KW-0378">Hydrolase</keyword>
<dbReference type="Gene3D" id="3.40.50.300">
    <property type="entry name" value="P-loop containing nucleotide triphosphate hydrolases"/>
    <property type="match status" value="1"/>
</dbReference>
<dbReference type="InterPro" id="IPR039421">
    <property type="entry name" value="Type_1_exporter"/>
</dbReference>
<sequence>MLRECMEAHRANPSAAAVPMKNFVRLVRHAWPHRYRFVMSIGAALMVALFYFTELGAVLPLLNILFKSETPQLWITSKIHTIESRILLLDAQAEEARKIAQAMELGDGAAEDLPAYFDRLNRQSDDLEKRLRDRQHAVDLGTVAGLSRKDIEQEKAAIDDLRLQNEIVEGRITEFNHGSKSLKDGDRAAIRYRLEQLEKDRRSEQKWLGVYERARPFVFKYLPSDSFRSLLLLLGLVVIGVAIKGFFMFIQEVLVADVMQRTQFDIRNLFFKRTLALDLGSFSDQGSAELMARFTNDMDSFGQGLVTLLSKLIREPLRVGFLLAGAFYLNWRLTGLTLIVVPISGLVTYRVGRTMKRAMRRSLESMSSIYKILQESFLGIKVVKAFAMERPERRRFFVETKNFYRKAIRVAMIDAMSDPVLEMLTLITVAIALLAGSYLVLKKTIYLPIGPFNLQLAGQVMAIEELLTLYAMLAGASDPIRKLSNVHSKIQRAAAASDRICALMDREPQVVEKHAAIELPRHKESIEFDDVHFHYDGRQPLLKGISLNVRHGETVALVGPNGCGKTTLMSLLPRFWDVESGAIRVDGEDIRGVRLRDFRRQIGIVPQETILFQDTIARNIAYGDPSASREAIIEAAKRSYAHQFIMQLPQGYDTLIGERGHGLSGGQRQRIALARAMLRNPTILILDEATSAVDIQDEALIRKAIEEFSKGRTTFLISHSLGTIQFADRIILIDDGRIIAQGTDQELRRTSPLYRKLYEIHYHRESA</sequence>